<dbReference type="InterPro" id="IPR001296">
    <property type="entry name" value="Glyco_trans_1"/>
</dbReference>
<dbReference type="SUPFAM" id="SSF53756">
    <property type="entry name" value="UDP-Glycosyltransferase/glycogen phosphorylase"/>
    <property type="match status" value="1"/>
</dbReference>
<dbReference type="Gene3D" id="3.40.50.2000">
    <property type="entry name" value="Glycogen Phosphorylase B"/>
    <property type="match status" value="2"/>
</dbReference>
<dbReference type="InterPro" id="IPR050194">
    <property type="entry name" value="Glycosyltransferase_grp1"/>
</dbReference>
<dbReference type="GO" id="GO:0016757">
    <property type="term" value="F:glycosyltransferase activity"/>
    <property type="evidence" value="ECO:0007669"/>
    <property type="project" value="InterPro"/>
</dbReference>
<dbReference type="PANTHER" id="PTHR45947">
    <property type="entry name" value="SULFOQUINOVOSYL TRANSFERASE SQD2"/>
    <property type="match status" value="1"/>
</dbReference>
<proteinExistence type="predicted"/>
<evidence type="ECO:0000313" key="4">
    <source>
        <dbReference type="Proteomes" id="UP000199652"/>
    </source>
</evidence>
<dbReference type="PANTHER" id="PTHR45947:SF3">
    <property type="entry name" value="SULFOQUINOVOSYL TRANSFERASE SQD2"/>
    <property type="match status" value="1"/>
</dbReference>
<keyword evidence="3" id="KW-0808">Transferase</keyword>
<dbReference type="RefSeq" id="WP_090245590.1">
    <property type="nucleotide sequence ID" value="NZ_FNOU01000013.1"/>
</dbReference>
<evidence type="ECO:0000259" key="2">
    <source>
        <dbReference type="Pfam" id="PF13439"/>
    </source>
</evidence>
<dbReference type="STRING" id="1528.SAMN04488579_11387"/>
<dbReference type="InterPro" id="IPR028098">
    <property type="entry name" value="Glyco_trans_4-like_N"/>
</dbReference>
<feature type="domain" description="Glycosyl transferase family 1" evidence="1">
    <location>
        <begin position="203"/>
        <end position="361"/>
    </location>
</feature>
<name>A0A1H3GHI0_EUBBA</name>
<keyword evidence="4" id="KW-1185">Reference proteome</keyword>
<organism evidence="3 4">
    <name type="scientific">Eubacterium barkeri</name>
    <name type="common">Clostridium barkeri</name>
    <dbReference type="NCBI Taxonomy" id="1528"/>
    <lineage>
        <taxon>Bacteria</taxon>
        <taxon>Bacillati</taxon>
        <taxon>Bacillota</taxon>
        <taxon>Clostridia</taxon>
        <taxon>Eubacteriales</taxon>
        <taxon>Eubacteriaceae</taxon>
        <taxon>Eubacterium</taxon>
    </lineage>
</organism>
<gene>
    <name evidence="3" type="ORF">SAMN04488579_11387</name>
</gene>
<dbReference type="Pfam" id="PF00534">
    <property type="entry name" value="Glycos_transf_1"/>
    <property type="match status" value="1"/>
</dbReference>
<evidence type="ECO:0000259" key="1">
    <source>
        <dbReference type="Pfam" id="PF00534"/>
    </source>
</evidence>
<dbReference type="OrthoDB" id="1765141at2"/>
<dbReference type="CDD" id="cd03801">
    <property type="entry name" value="GT4_PimA-like"/>
    <property type="match status" value="1"/>
</dbReference>
<accession>A0A1H3GHI0</accession>
<dbReference type="Pfam" id="PF13439">
    <property type="entry name" value="Glyco_transf_4"/>
    <property type="match status" value="1"/>
</dbReference>
<dbReference type="Proteomes" id="UP000199652">
    <property type="component" value="Unassembled WGS sequence"/>
</dbReference>
<dbReference type="EMBL" id="FNOU01000013">
    <property type="protein sequence ID" value="SDY01749.1"/>
    <property type="molecule type" value="Genomic_DNA"/>
</dbReference>
<evidence type="ECO:0000313" key="3">
    <source>
        <dbReference type="EMBL" id="SDY01749.1"/>
    </source>
</evidence>
<sequence length="387" mass="44970">MKILIIGRSKPSIDTGMHGIFEYEQAVGLSRIGHDVSYIYCDVRSIKYQKKFLKVRKKHKNISIAGYHIPIGGIPQNILLKIRQVFLLKALKEMVTENGYPDIIHIHFPLIVLDMYIWKKLKEFPCKIIITEHWTKTQLMQLSESEIKLLNLIGKEADTIISVSEDLKKSIMKYFTIFNVKREIIVLPNMVRNDFYTMAKNSNGNSKIFTFLFTGRLVLHKNCHLLIDAFESIFERNDMTVQLIIIGNGKEYDSLKQMARNYNDSRIIMKGIINRKDIVSYYKECDVFVSASELETFGVPFIEAWSCGKPIICANSSPIMPYVKEGFNGWTFKVNDRDDLAAKLYEVRENRLRIPDEKIKEWAYNNFSEEAVINKINDVYESFTVQT</sequence>
<dbReference type="AlphaFoldDB" id="A0A1H3GHI0"/>
<feature type="domain" description="Glycosyltransferase subfamily 4-like N-terminal" evidence="2">
    <location>
        <begin position="23"/>
        <end position="191"/>
    </location>
</feature>
<reference evidence="4" key="1">
    <citation type="submission" date="2016-10" db="EMBL/GenBank/DDBJ databases">
        <authorList>
            <person name="Varghese N."/>
            <person name="Submissions S."/>
        </authorList>
    </citation>
    <scope>NUCLEOTIDE SEQUENCE [LARGE SCALE GENOMIC DNA]</scope>
    <source>
        <strain evidence="4">VPI 5359</strain>
    </source>
</reference>
<protein>
    <submittedName>
        <fullName evidence="3">Glycosyltransferase involved in cell wall bisynthesis</fullName>
    </submittedName>
</protein>